<evidence type="ECO:0008006" key="5">
    <source>
        <dbReference type="Google" id="ProtNLM"/>
    </source>
</evidence>
<name>A0A2M7VGH7_9BACT</name>
<accession>A0A2M7VGH7</accession>
<evidence type="ECO:0000313" key="4">
    <source>
        <dbReference type="Proteomes" id="UP000230405"/>
    </source>
</evidence>
<dbReference type="InterPro" id="IPR001296">
    <property type="entry name" value="Glyco_trans_1"/>
</dbReference>
<dbReference type="InterPro" id="IPR028098">
    <property type="entry name" value="Glyco_trans_4-like_N"/>
</dbReference>
<organism evidence="3 4">
    <name type="scientific">Candidatus Komeilibacteria bacterium CG_4_10_14_0_2_um_filter_37_10</name>
    <dbReference type="NCBI Taxonomy" id="1974470"/>
    <lineage>
        <taxon>Bacteria</taxon>
        <taxon>Candidatus Komeiliibacteriota</taxon>
    </lineage>
</organism>
<dbReference type="Proteomes" id="UP000230405">
    <property type="component" value="Unassembled WGS sequence"/>
</dbReference>
<feature type="domain" description="Glycosyl transferase family 1" evidence="1">
    <location>
        <begin position="215"/>
        <end position="364"/>
    </location>
</feature>
<dbReference type="AlphaFoldDB" id="A0A2M7VGH7"/>
<dbReference type="EMBL" id="PFPO01000009">
    <property type="protein sequence ID" value="PIZ99816.1"/>
    <property type="molecule type" value="Genomic_DNA"/>
</dbReference>
<protein>
    <recommendedName>
        <fullName evidence="5">Glycosyltransferase subfamily 4-like N-terminal domain-containing protein</fullName>
    </recommendedName>
</protein>
<dbReference type="Pfam" id="PF00534">
    <property type="entry name" value="Glycos_transf_1"/>
    <property type="match status" value="1"/>
</dbReference>
<evidence type="ECO:0000259" key="2">
    <source>
        <dbReference type="Pfam" id="PF13439"/>
    </source>
</evidence>
<comment type="caution">
    <text evidence="3">The sequence shown here is derived from an EMBL/GenBank/DDBJ whole genome shotgun (WGS) entry which is preliminary data.</text>
</comment>
<dbReference type="PANTHER" id="PTHR12526">
    <property type="entry name" value="GLYCOSYLTRANSFERASE"/>
    <property type="match status" value="1"/>
</dbReference>
<evidence type="ECO:0000313" key="3">
    <source>
        <dbReference type="EMBL" id="PIZ99816.1"/>
    </source>
</evidence>
<evidence type="ECO:0000259" key="1">
    <source>
        <dbReference type="Pfam" id="PF00534"/>
    </source>
</evidence>
<dbReference type="Pfam" id="PF13439">
    <property type="entry name" value="Glyco_transf_4"/>
    <property type="match status" value="1"/>
</dbReference>
<gene>
    <name evidence="3" type="ORF">COX77_00365</name>
</gene>
<dbReference type="Gene3D" id="3.40.50.2000">
    <property type="entry name" value="Glycogen Phosphorylase B"/>
    <property type="match status" value="2"/>
</dbReference>
<sequence length="387" mass="44852">MKICIINSLFYPDQRGGVEEQVQNIAKTLAKEHEVTVICTNTRRNNRGIPFITEKIGQITVYRLNAYNLSTFNDLPKHGVFLRLLWHFIDLFNWPQYQRIKNILVSINPDLVWAHNLMGTGILATHSYQKYHYWQTIHDVQLFDPSGTIYSSESNFFYSLIRAIYARLVKTLIAQPEQVISPSQWLADFYLAKKYFTKSTIRVLANPIDLPMTVNHRKNTEATRERQLLFLGQMERHKGIFFLLQELKEIKTEFKFHLTVVGSGSQVKSFKKQIQQESFCSYYPWPPTNDQVYNYLSATDLLIFPSQCLENCPLVLQWALQLSTPILASRIGGVVELLEHDQNLFTVNDSRDFQNKLQAVLQGNDITIKKDFLSTPDYCQLLLAGKS</sequence>
<reference evidence="4" key="1">
    <citation type="submission" date="2017-09" db="EMBL/GenBank/DDBJ databases">
        <title>Depth-based differentiation of microbial function through sediment-hosted aquifers and enrichment of novel symbionts in the deep terrestrial subsurface.</title>
        <authorList>
            <person name="Probst A.J."/>
            <person name="Ladd B."/>
            <person name="Jarett J.K."/>
            <person name="Geller-Mcgrath D.E."/>
            <person name="Sieber C.M.K."/>
            <person name="Emerson J.B."/>
            <person name="Anantharaman K."/>
            <person name="Thomas B.C."/>
            <person name="Malmstrom R."/>
            <person name="Stieglmeier M."/>
            <person name="Klingl A."/>
            <person name="Woyke T."/>
            <person name="Ryan C.M."/>
            <person name="Banfield J.F."/>
        </authorList>
    </citation>
    <scope>NUCLEOTIDE SEQUENCE [LARGE SCALE GENOMIC DNA]</scope>
</reference>
<feature type="domain" description="Glycosyltransferase subfamily 4-like N-terminal" evidence="2">
    <location>
        <begin position="16"/>
        <end position="210"/>
    </location>
</feature>
<proteinExistence type="predicted"/>
<dbReference type="SUPFAM" id="SSF53756">
    <property type="entry name" value="UDP-Glycosyltransferase/glycogen phosphorylase"/>
    <property type="match status" value="1"/>
</dbReference>
<dbReference type="GO" id="GO:0016757">
    <property type="term" value="F:glycosyltransferase activity"/>
    <property type="evidence" value="ECO:0007669"/>
    <property type="project" value="InterPro"/>
</dbReference>